<organism evidence="3 4">
    <name type="scientific">Salimicrobium halophilum</name>
    <dbReference type="NCBI Taxonomy" id="86666"/>
    <lineage>
        <taxon>Bacteria</taxon>
        <taxon>Bacillati</taxon>
        <taxon>Bacillota</taxon>
        <taxon>Bacilli</taxon>
        <taxon>Bacillales</taxon>
        <taxon>Bacillaceae</taxon>
        <taxon>Salimicrobium</taxon>
    </lineage>
</organism>
<dbReference type="RefSeq" id="WP_093192965.1">
    <property type="nucleotide sequence ID" value="NZ_FNEV01000003.1"/>
</dbReference>
<gene>
    <name evidence="3" type="ORF">SAMN04490247_1202</name>
</gene>
<feature type="compositionally biased region" description="Basic and acidic residues" evidence="1">
    <location>
        <begin position="33"/>
        <end position="44"/>
    </location>
</feature>
<dbReference type="STRING" id="86666.SAMN04490247_1202"/>
<feature type="signal peptide" evidence="2">
    <location>
        <begin position="1"/>
        <end position="19"/>
    </location>
</feature>
<dbReference type="EMBL" id="FNEV01000003">
    <property type="protein sequence ID" value="SDJ23034.1"/>
    <property type="molecule type" value="Genomic_DNA"/>
</dbReference>
<protein>
    <submittedName>
        <fullName evidence="3">Uncharacterized protein</fullName>
    </submittedName>
</protein>
<feature type="region of interest" description="Disordered" evidence="1">
    <location>
        <begin position="29"/>
        <end position="157"/>
    </location>
</feature>
<proteinExistence type="predicted"/>
<sequence>MRRIVYLFMILSLSIIVAACSGNDVENADNLEGSDKSAEEKEMQEGEGSDATGEATSSDSDNNNDSASGEDSSDTGESSGEGETSGSESESDSGNTNSGDSSSDASGADSSTNSSENSSDDGETNEGSEGSSEGETEETPTEDGNVNGTPRSEEELNEATQYTFSEVNGQAVEVLMGFTAVEINVGDIPEAGKNAEVYMMIDDGQIIDLSYDKEREAFRNGQIKQVSKQALQSATVFVSA</sequence>
<keyword evidence="2" id="KW-0732">Signal</keyword>
<evidence type="ECO:0000256" key="2">
    <source>
        <dbReference type="SAM" id="SignalP"/>
    </source>
</evidence>
<reference evidence="4" key="1">
    <citation type="submission" date="2016-10" db="EMBL/GenBank/DDBJ databases">
        <authorList>
            <person name="Varghese N."/>
            <person name="Submissions S."/>
        </authorList>
    </citation>
    <scope>NUCLEOTIDE SEQUENCE [LARGE SCALE GENOMIC DNA]</scope>
    <source>
        <strain evidence="4">DSM 4771</strain>
    </source>
</reference>
<evidence type="ECO:0000313" key="3">
    <source>
        <dbReference type="EMBL" id="SDJ23034.1"/>
    </source>
</evidence>
<dbReference type="OrthoDB" id="9847604at2"/>
<accession>A0A1G8S193</accession>
<evidence type="ECO:0000256" key="1">
    <source>
        <dbReference type="SAM" id="MobiDB-lite"/>
    </source>
</evidence>
<evidence type="ECO:0000313" key="4">
    <source>
        <dbReference type="Proteomes" id="UP000199225"/>
    </source>
</evidence>
<keyword evidence="4" id="KW-1185">Reference proteome</keyword>
<name>A0A1G8S193_9BACI</name>
<feature type="compositionally biased region" description="Acidic residues" evidence="1">
    <location>
        <begin position="118"/>
        <end position="141"/>
    </location>
</feature>
<dbReference type="Proteomes" id="UP000199225">
    <property type="component" value="Unassembled WGS sequence"/>
</dbReference>
<feature type="compositionally biased region" description="Low complexity" evidence="1">
    <location>
        <begin position="57"/>
        <end position="117"/>
    </location>
</feature>
<dbReference type="AlphaFoldDB" id="A0A1G8S193"/>
<dbReference type="PROSITE" id="PS51257">
    <property type="entry name" value="PROKAR_LIPOPROTEIN"/>
    <property type="match status" value="1"/>
</dbReference>
<feature type="chain" id="PRO_5039693652" evidence="2">
    <location>
        <begin position="20"/>
        <end position="240"/>
    </location>
</feature>